<dbReference type="SUPFAM" id="SSF53474">
    <property type="entry name" value="alpha/beta-Hydrolases"/>
    <property type="match status" value="1"/>
</dbReference>
<dbReference type="InterPro" id="IPR029058">
    <property type="entry name" value="AB_hydrolase_fold"/>
</dbReference>
<organism evidence="3 4">
    <name type="scientific">Adineta ricciae</name>
    <name type="common">Rotifer</name>
    <dbReference type="NCBI Taxonomy" id="249248"/>
    <lineage>
        <taxon>Eukaryota</taxon>
        <taxon>Metazoa</taxon>
        <taxon>Spiralia</taxon>
        <taxon>Gnathifera</taxon>
        <taxon>Rotifera</taxon>
        <taxon>Eurotatoria</taxon>
        <taxon>Bdelloidea</taxon>
        <taxon>Adinetida</taxon>
        <taxon>Adinetidae</taxon>
        <taxon>Adineta</taxon>
    </lineage>
</organism>
<dbReference type="Proteomes" id="UP000663852">
    <property type="component" value="Unassembled WGS sequence"/>
</dbReference>
<dbReference type="Gene3D" id="3.40.50.1820">
    <property type="entry name" value="alpha/beta hydrolase"/>
    <property type="match status" value="1"/>
</dbReference>
<dbReference type="PANTHER" id="PTHR12277:SF197">
    <property type="entry name" value="CHROMOSOME UNDETERMINED SCAFFOLD_38, WHOLE GENOME SHOTGUN SEQUENCE"/>
    <property type="match status" value="1"/>
</dbReference>
<evidence type="ECO:0000313" key="3">
    <source>
        <dbReference type="EMBL" id="CAF0763121.1"/>
    </source>
</evidence>
<dbReference type="InterPro" id="IPR005645">
    <property type="entry name" value="FSH-like_dom"/>
</dbReference>
<dbReference type="Pfam" id="PF03959">
    <property type="entry name" value="FSH1"/>
    <property type="match status" value="1"/>
</dbReference>
<comment type="caution">
    <text evidence="3">The sequence shown here is derived from an EMBL/GenBank/DDBJ whole genome shotgun (WGS) entry which is preliminary data.</text>
</comment>
<name>A0A813Q701_ADIRI</name>
<protein>
    <submittedName>
        <fullName evidence="3">Uncharacterized protein</fullName>
    </submittedName>
</protein>
<dbReference type="InterPro" id="IPR019510">
    <property type="entry name" value="AKAP7-like_phosphoesterase"/>
</dbReference>
<feature type="domain" description="A-kinase anchor protein 7-like phosphoesterase" evidence="2">
    <location>
        <begin position="12"/>
        <end position="148"/>
    </location>
</feature>
<dbReference type="InterPro" id="IPR009097">
    <property type="entry name" value="Cyclic_Pdiesterase"/>
</dbReference>
<dbReference type="EMBL" id="CAJNOJ010000007">
    <property type="protein sequence ID" value="CAF0763121.1"/>
    <property type="molecule type" value="Genomic_DNA"/>
</dbReference>
<dbReference type="AlphaFoldDB" id="A0A813Q701"/>
<evidence type="ECO:0000313" key="4">
    <source>
        <dbReference type="Proteomes" id="UP000663852"/>
    </source>
</evidence>
<evidence type="ECO:0000259" key="2">
    <source>
        <dbReference type="Pfam" id="PF10469"/>
    </source>
</evidence>
<dbReference type="SUPFAM" id="SSF55144">
    <property type="entry name" value="LigT-like"/>
    <property type="match status" value="1"/>
</dbReference>
<dbReference type="PANTHER" id="PTHR12277">
    <property type="entry name" value="ALPHA/BETA HYDROLASE DOMAIN-CONTAINING PROTEIN"/>
    <property type="match status" value="1"/>
</dbReference>
<evidence type="ECO:0000259" key="1">
    <source>
        <dbReference type="Pfam" id="PF03959"/>
    </source>
</evidence>
<dbReference type="OrthoDB" id="446723at2759"/>
<proteinExistence type="predicted"/>
<accession>A0A813Q701</accession>
<feature type="domain" description="Serine hydrolase" evidence="1">
    <location>
        <begin position="409"/>
        <end position="452"/>
    </location>
</feature>
<sequence length="552" mass="62623">MKNYVTILLNYARARQSLAEVYEQIAKVNLTPPQITFTGLSHFNNKVLYMDPVKDAHLDALMRIAEICRETYEKNGIASTDVRPFNAHLTLFKLSKARDLHRRGVKKIDECWKSKYDNHHFGVENFHSLHLCNMLKKQADGYYEIFHEQRLFESSRFLSGFNHYDLKCDHRLANKLADKVDNVTSTVTNDQLVNIEPLVYNSSAMDESAPLLQSHPSTNDETISNIDSMLLNKFLFPAPKPSTYTLTSHANLFWIPAKLPDELPVPCMFYSPSRSNKKIEYLIIFCHGNGCDIGSMHYTLNEFCENLNVYIISFEYPAYGLCTATSPNQQTINNHADRTFDFVVNTLLWPIERIIMYGHSIGSGAACYLASTQLIGALILQSPYTAISNLVREKVRVLAYLISTRSWNNLEAMKNIKCPALFIHGRSDTVIPADHSQALYDACSNNEGKKLVLLRNEDHNSMTESLLLRYIVPFLEKQCVLMNTNLQLPVIKIDRELREPPPCVLAANEVNSNRTDVFNSLSSLSKASTAATMATIRSISGLRKNQSDEDDD</sequence>
<reference evidence="3" key="1">
    <citation type="submission" date="2021-02" db="EMBL/GenBank/DDBJ databases">
        <authorList>
            <person name="Nowell W R."/>
        </authorList>
    </citation>
    <scope>NUCLEOTIDE SEQUENCE</scope>
</reference>
<dbReference type="Pfam" id="PF10469">
    <property type="entry name" value="AKAP7_NLS"/>
    <property type="match status" value="1"/>
</dbReference>
<gene>
    <name evidence="3" type="ORF">EDS130_LOCUS2916</name>
</gene>
<dbReference type="Gene3D" id="3.90.1140.10">
    <property type="entry name" value="Cyclic phosphodiesterase"/>
    <property type="match status" value="1"/>
</dbReference>